<evidence type="ECO:0000313" key="4">
    <source>
        <dbReference type="Proteomes" id="UP000761534"/>
    </source>
</evidence>
<gene>
    <name evidence="3" type="ORF">TRICI_002378</name>
</gene>
<dbReference type="InterPro" id="IPR021861">
    <property type="entry name" value="THO_THOC1"/>
</dbReference>
<dbReference type="Pfam" id="PF11957">
    <property type="entry name" value="efThoc1"/>
    <property type="match status" value="1"/>
</dbReference>
<dbReference type="GO" id="GO:0006406">
    <property type="term" value="P:mRNA export from nucleus"/>
    <property type="evidence" value="ECO:0007669"/>
    <property type="project" value="TreeGrafter"/>
</dbReference>
<evidence type="ECO:0000256" key="2">
    <source>
        <dbReference type="SAM" id="MobiDB-lite"/>
    </source>
</evidence>
<feature type="coiled-coil region" evidence="1">
    <location>
        <begin position="478"/>
        <end position="505"/>
    </location>
</feature>
<proteinExistence type="predicted"/>
<feature type="region of interest" description="Disordered" evidence="2">
    <location>
        <begin position="199"/>
        <end position="220"/>
    </location>
</feature>
<dbReference type="PANTHER" id="PTHR13265:SF0">
    <property type="entry name" value="HPR1"/>
    <property type="match status" value="1"/>
</dbReference>
<dbReference type="Proteomes" id="UP000761534">
    <property type="component" value="Unassembled WGS sequence"/>
</dbReference>
<feature type="compositionally biased region" description="Acidic residues" evidence="2">
    <location>
        <begin position="200"/>
        <end position="212"/>
    </location>
</feature>
<dbReference type="VEuPathDB" id="FungiDB:TRICI_002378"/>
<feature type="compositionally biased region" description="Polar residues" evidence="2">
    <location>
        <begin position="616"/>
        <end position="627"/>
    </location>
</feature>
<dbReference type="EMBL" id="SWFS01000163">
    <property type="protein sequence ID" value="KAA8915457.1"/>
    <property type="molecule type" value="Genomic_DNA"/>
</dbReference>
<evidence type="ECO:0000313" key="3">
    <source>
        <dbReference type="EMBL" id="KAA8915457.1"/>
    </source>
</evidence>
<dbReference type="PANTHER" id="PTHR13265">
    <property type="entry name" value="THO COMPLEX SUBUNIT 1"/>
    <property type="match status" value="1"/>
</dbReference>
<reference evidence="3" key="1">
    <citation type="journal article" date="2019" name="G3 (Bethesda)">
        <title>Genome Assemblies of Two Rare Opportunistic Yeast Pathogens: Diutina rugosa (syn. Candida rugosa) and Trichomonascus ciferrii (syn. Candida ciferrii).</title>
        <authorList>
            <person name="Mixao V."/>
            <person name="Saus E."/>
            <person name="Hansen A.P."/>
            <person name="Lass-Florl C."/>
            <person name="Gabaldon T."/>
        </authorList>
    </citation>
    <scope>NUCLEOTIDE SEQUENCE</scope>
    <source>
        <strain evidence="3">CBS 4856</strain>
    </source>
</reference>
<sequence>MEKAAVDKLASVLASFGEKEGAALVVKSSPEDLAKVSEWYDETITPGKSTRLELICKELIHRLAQENNSMDKVCCLLDSVLHLSKESKCDYPLTHLLIEELLDIQTIEWCQSFWPYMISRESEIANKLAGNKAPGTTLIRLCNSLVRRLSKTQDAQFSGQIAMFLARAFPISEKSGLNIRGTFNTENVTTYEELVGSLDADGDEDVRDEDENASSQRAEEEANDVLYAQFWSIQSVFADPTLMFNQEKLDDFKGKITEVIQVLKKKPREGGGGHVKGRFQKRKWKNGEALSEAEDNNEDEDVFVPKWMTRRDLFELQLKDINFRRTILTQIMVISHFLLSLTPEEKGKWPQQKAVNRGVMYSFTLSPIDKAYFENILKTLGPTFSNSESYHRFLTTLTEIFNRERNWQIWKLQSCPSFESPKVDPTTFSNVEANLDKLKQPRKKYWHAMGTPGLTKAWKIKTGLDDLRDPERYKIPDAETYYNRIKELSEQKKQLGEEDKEKEQEIQGSMESITWRGLRAAREQGYWVQFGYVDKEKGFSALFMTPEERAEYNSKKKRPSVANGHNQNTDETRSAKRPRVGSHSEPTNPQQEPTHEAEPNGDPQPEESGTEPPNDATASDDPQTHPGTLTEPEQMAEDPIESKDSSSEQPQDPPTNPEPSNDEYS</sequence>
<keyword evidence="1" id="KW-0175">Coiled coil</keyword>
<dbReference type="GO" id="GO:0000445">
    <property type="term" value="C:THO complex part of transcription export complex"/>
    <property type="evidence" value="ECO:0007669"/>
    <property type="project" value="TreeGrafter"/>
</dbReference>
<dbReference type="OrthoDB" id="10257415at2759"/>
<evidence type="ECO:0000256" key="1">
    <source>
        <dbReference type="SAM" id="Coils"/>
    </source>
</evidence>
<protein>
    <recommendedName>
        <fullName evidence="5">THO complex subunit 1</fullName>
    </recommendedName>
</protein>
<organism evidence="3 4">
    <name type="scientific">Trichomonascus ciferrii</name>
    <dbReference type="NCBI Taxonomy" id="44093"/>
    <lineage>
        <taxon>Eukaryota</taxon>
        <taxon>Fungi</taxon>
        <taxon>Dikarya</taxon>
        <taxon>Ascomycota</taxon>
        <taxon>Saccharomycotina</taxon>
        <taxon>Dipodascomycetes</taxon>
        <taxon>Dipodascales</taxon>
        <taxon>Trichomonascaceae</taxon>
        <taxon>Trichomonascus</taxon>
        <taxon>Trichomonascus ciferrii complex</taxon>
    </lineage>
</organism>
<feature type="region of interest" description="Disordered" evidence="2">
    <location>
        <begin position="550"/>
        <end position="665"/>
    </location>
</feature>
<comment type="caution">
    <text evidence="3">The sequence shown here is derived from an EMBL/GenBank/DDBJ whole genome shotgun (WGS) entry which is preliminary data.</text>
</comment>
<evidence type="ECO:0008006" key="5">
    <source>
        <dbReference type="Google" id="ProtNLM"/>
    </source>
</evidence>
<name>A0A642V6Z8_9ASCO</name>
<dbReference type="AlphaFoldDB" id="A0A642V6Z8"/>
<keyword evidence="4" id="KW-1185">Reference proteome</keyword>
<accession>A0A642V6Z8</accession>